<keyword evidence="3" id="KW-1185">Reference proteome</keyword>
<comment type="caution">
    <text evidence="2">The sequence shown here is derived from an EMBL/GenBank/DDBJ whole genome shotgun (WGS) entry which is preliminary data.</text>
</comment>
<dbReference type="SUPFAM" id="SSF50341">
    <property type="entry name" value="CheW-like"/>
    <property type="match status" value="1"/>
</dbReference>
<gene>
    <name evidence="2" type="ORF">E0493_13440</name>
</gene>
<dbReference type="PROSITE" id="PS50851">
    <property type="entry name" value="CHEW"/>
    <property type="match status" value="1"/>
</dbReference>
<feature type="domain" description="CheW-like" evidence="1">
    <location>
        <begin position="36"/>
        <end position="177"/>
    </location>
</feature>
<reference evidence="2 3" key="1">
    <citation type="submission" date="2019-03" db="EMBL/GenBank/DDBJ databases">
        <title>Roseomonas sp. a novel Roseomonas species isolated from Sea whip Gorgonian.</title>
        <authorList>
            <person name="Li F."/>
            <person name="Pan X."/>
            <person name="Huang S."/>
            <person name="Li Z."/>
            <person name="Meng B."/>
        </authorList>
    </citation>
    <scope>NUCLEOTIDE SEQUENCE [LARGE SCALE GENOMIC DNA]</scope>
    <source>
        <strain evidence="2 3">M0104</strain>
    </source>
</reference>
<proteinExistence type="predicted"/>
<protein>
    <submittedName>
        <fullName evidence="2">Chemotaxis protein CheW</fullName>
    </submittedName>
</protein>
<dbReference type="InterPro" id="IPR036061">
    <property type="entry name" value="CheW-like_dom_sf"/>
</dbReference>
<dbReference type="Pfam" id="PF01584">
    <property type="entry name" value="CheW"/>
    <property type="match status" value="1"/>
</dbReference>
<dbReference type="EMBL" id="SNVJ01000011">
    <property type="protein sequence ID" value="MXP64349.1"/>
    <property type="molecule type" value="Genomic_DNA"/>
</dbReference>
<dbReference type="GO" id="GO:0007165">
    <property type="term" value="P:signal transduction"/>
    <property type="evidence" value="ECO:0007669"/>
    <property type="project" value="InterPro"/>
</dbReference>
<dbReference type="Gene3D" id="2.40.50.180">
    <property type="entry name" value="CheA-289, Domain 4"/>
    <property type="match status" value="1"/>
</dbReference>
<dbReference type="Proteomes" id="UP000460715">
    <property type="component" value="Unassembled WGS sequence"/>
</dbReference>
<dbReference type="OrthoDB" id="7276120at2"/>
<dbReference type="GO" id="GO:0006935">
    <property type="term" value="P:chemotaxis"/>
    <property type="evidence" value="ECO:0007669"/>
    <property type="project" value="InterPro"/>
</dbReference>
<dbReference type="InterPro" id="IPR002545">
    <property type="entry name" value="CheW-lke_dom"/>
</dbReference>
<evidence type="ECO:0000313" key="3">
    <source>
        <dbReference type="Proteomes" id="UP000460715"/>
    </source>
</evidence>
<dbReference type="RefSeq" id="WP_160937502.1">
    <property type="nucleotide sequence ID" value="NZ_SNVJ01000011.1"/>
</dbReference>
<organism evidence="2 3">
    <name type="scientific">Teichococcus coralli</name>
    <dbReference type="NCBI Taxonomy" id="2545983"/>
    <lineage>
        <taxon>Bacteria</taxon>
        <taxon>Pseudomonadati</taxon>
        <taxon>Pseudomonadota</taxon>
        <taxon>Alphaproteobacteria</taxon>
        <taxon>Acetobacterales</taxon>
        <taxon>Roseomonadaceae</taxon>
        <taxon>Roseomonas</taxon>
    </lineage>
</organism>
<sequence length="184" mass="19027">MPNRGVIVPPQRAARILEQRTRLLAARGAAAPAGTRLRVLACQLGDEFYGLPLEAVAQVLPPVAWAPVAGALPAVLGLFSHAGQMVCLLDLALALGRAAPQAEGGHVLLLRAAGSRRFALRVERVAAVAEVAPLPDPGRPVERAVTGHALAPPELAGGRHALLGLIDPHRLLQPFMAPAVPSGA</sequence>
<dbReference type="SMART" id="SM00260">
    <property type="entry name" value="CheW"/>
    <property type="match status" value="1"/>
</dbReference>
<evidence type="ECO:0000259" key="1">
    <source>
        <dbReference type="PROSITE" id="PS50851"/>
    </source>
</evidence>
<evidence type="ECO:0000313" key="2">
    <source>
        <dbReference type="EMBL" id="MXP64349.1"/>
    </source>
</evidence>
<accession>A0A845BLR0</accession>
<name>A0A845BLR0_9PROT</name>
<dbReference type="AlphaFoldDB" id="A0A845BLR0"/>